<sequence length="446" mass="47888">MTAFESWSTFITPRIQFLTRFETWSYADGPIGLDPTCGGRMGNRTVLVSGAGIAGTTLAYWLSWHGFRPTVVERGLWQRTSGSPVDVRGPALRVAERMGVLARLRAAATNVTGMRFVDAAGRSVGRVNLRALARATGGGDVELPRGALATILQAASAEHAEFVFGDSIAGLAQDDHGVDVTFDHGRSRRFDLVIGADGLHSAVRRLAFGPDANFVRHLGLYIATVPFNGPIEHRREVVMHNTPGRAVALHPSASGPIAFFAFRRPDLADFNHRDIDQHRTLLAGAYAAGSWRTPELLARAQASEDLYFDAVSRVDVPAWSTGRITLVGDAASCVSLFGDGSSLAMAGAFALAEELAATPDDHRSALRRYEARHRHLVEPRQRGVDQAAHLLIPTTWTGIHARNAATRLWPAAAAAGWLGSRLTTAGRGPRPPRRTPARPAGATSPG</sequence>
<dbReference type="InterPro" id="IPR051704">
    <property type="entry name" value="FAD_aromatic-hydroxylase"/>
</dbReference>
<dbReference type="KEGG" id="fal:FRAAL0529"/>
<evidence type="ECO:0000313" key="3">
    <source>
        <dbReference type="EMBL" id="CAJ59204.1"/>
    </source>
</evidence>
<dbReference type="AlphaFoldDB" id="Q0RT97"/>
<accession>Q0RT97</accession>
<feature type="region of interest" description="Disordered" evidence="1">
    <location>
        <begin position="421"/>
        <end position="446"/>
    </location>
</feature>
<dbReference type="Pfam" id="PF01494">
    <property type="entry name" value="FAD_binding_3"/>
    <property type="match status" value="1"/>
</dbReference>
<evidence type="ECO:0000256" key="1">
    <source>
        <dbReference type="SAM" id="MobiDB-lite"/>
    </source>
</evidence>
<dbReference type="Gene3D" id="3.30.9.10">
    <property type="entry name" value="D-Amino Acid Oxidase, subunit A, domain 2"/>
    <property type="match status" value="1"/>
</dbReference>
<feature type="domain" description="FAD-binding" evidence="2">
    <location>
        <begin position="45"/>
        <end position="374"/>
    </location>
</feature>
<dbReference type="eggNOG" id="COG0654">
    <property type="taxonomic scope" value="Bacteria"/>
</dbReference>
<feature type="compositionally biased region" description="Low complexity" evidence="1">
    <location>
        <begin position="437"/>
        <end position="446"/>
    </location>
</feature>
<dbReference type="Gene3D" id="3.50.50.60">
    <property type="entry name" value="FAD/NAD(P)-binding domain"/>
    <property type="match status" value="1"/>
</dbReference>
<reference evidence="3 4" key="1">
    <citation type="journal article" date="2007" name="Genome Res.">
        <title>Genome characteristics of facultatively symbiotic Frankia sp. strains reflect host range and host plant biogeography.</title>
        <authorList>
            <person name="Normand P."/>
            <person name="Lapierre P."/>
            <person name="Tisa L.S."/>
            <person name="Gogarten J.P."/>
            <person name="Alloisio N."/>
            <person name="Bagnarol E."/>
            <person name="Bassi C.A."/>
            <person name="Berry A.M."/>
            <person name="Bickhart D.M."/>
            <person name="Choisne N."/>
            <person name="Couloux A."/>
            <person name="Cournoyer B."/>
            <person name="Cruveiller S."/>
            <person name="Daubin V."/>
            <person name="Demange N."/>
            <person name="Francino M.P."/>
            <person name="Goltsman E."/>
            <person name="Huang Y."/>
            <person name="Kopp O.R."/>
            <person name="Labarre L."/>
            <person name="Lapidus A."/>
            <person name="Lavire C."/>
            <person name="Marechal J."/>
            <person name="Martinez M."/>
            <person name="Mastronunzio J.E."/>
            <person name="Mullin B.C."/>
            <person name="Niemann J."/>
            <person name="Pujic P."/>
            <person name="Rawnsley T."/>
            <person name="Rouy Z."/>
            <person name="Schenowitz C."/>
            <person name="Sellstedt A."/>
            <person name="Tavares F."/>
            <person name="Tomkins J.P."/>
            <person name="Vallenet D."/>
            <person name="Valverde C."/>
            <person name="Wall L.G."/>
            <person name="Wang Y."/>
            <person name="Medigue C."/>
            <person name="Benson D.R."/>
        </authorList>
    </citation>
    <scope>NUCLEOTIDE SEQUENCE [LARGE SCALE GENOMIC DNA]</scope>
    <source>
        <strain evidence="4">DSM 45986 / CECT 9034 / ACN14a</strain>
    </source>
</reference>
<dbReference type="EMBL" id="CT573213">
    <property type="protein sequence ID" value="CAJ59204.1"/>
    <property type="molecule type" value="Genomic_DNA"/>
</dbReference>
<dbReference type="STRING" id="326424.FRAAL0529"/>
<dbReference type="HOGENOM" id="CLU_009665_1_0_11"/>
<dbReference type="InterPro" id="IPR002938">
    <property type="entry name" value="FAD-bd"/>
</dbReference>
<name>Q0RT97_FRAAA</name>
<organism evidence="3 4">
    <name type="scientific">Frankia alni (strain DSM 45986 / CECT 9034 / ACN14a)</name>
    <dbReference type="NCBI Taxonomy" id="326424"/>
    <lineage>
        <taxon>Bacteria</taxon>
        <taxon>Bacillati</taxon>
        <taxon>Actinomycetota</taxon>
        <taxon>Actinomycetes</taxon>
        <taxon>Frankiales</taxon>
        <taxon>Frankiaceae</taxon>
        <taxon>Frankia</taxon>
    </lineage>
</organism>
<proteinExistence type="predicted"/>
<evidence type="ECO:0000313" key="4">
    <source>
        <dbReference type="Proteomes" id="UP000000657"/>
    </source>
</evidence>
<dbReference type="PANTHER" id="PTHR46865">
    <property type="entry name" value="OXIDOREDUCTASE-RELATED"/>
    <property type="match status" value="1"/>
</dbReference>
<dbReference type="SUPFAM" id="SSF51905">
    <property type="entry name" value="FAD/NAD(P)-binding domain"/>
    <property type="match status" value="1"/>
</dbReference>
<dbReference type="PRINTS" id="PR00420">
    <property type="entry name" value="RNGMNOXGNASE"/>
</dbReference>
<keyword evidence="4" id="KW-1185">Reference proteome</keyword>
<dbReference type="PANTHER" id="PTHR46865:SF2">
    <property type="entry name" value="MONOOXYGENASE"/>
    <property type="match status" value="1"/>
</dbReference>
<dbReference type="GO" id="GO:0071949">
    <property type="term" value="F:FAD binding"/>
    <property type="evidence" value="ECO:0007669"/>
    <property type="project" value="InterPro"/>
</dbReference>
<dbReference type="Proteomes" id="UP000000657">
    <property type="component" value="Chromosome"/>
</dbReference>
<gene>
    <name evidence="3" type="ordered locus">FRAAL0529</name>
</gene>
<protein>
    <submittedName>
        <fullName evidence="3">Oxidoreductase (Partial match)</fullName>
    </submittedName>
</protein>
<evidence type="ECO:0000259" key="2">
    <source>
        <dbReference type="Pfam" id="PF01494"/>
    </source>
</evidence>
<dbReference type="InterPro" id="IPR036188">
    <property type="entry name" value="FAD/NAD-bd_sf"/>
</dbReference>